<dbReference type="PANTHER" id="PTHR42928">
    <property type="entry name" value="TRICARBOXYLATE-BINDING PROTEIN"/>
    <property type="match status" value="1"/>
</dbReference>
<dbReference type="Gene3D" id="3.40.190.10">
    <property type="entry name" value="Periplasmic binding protein-like II"/>
    <property type="match status" value="1"/>
</dbReference>
<dbReference type="PANTHER" id="PTHR42928:SF5">
    <property type="entry name" value="BLR1237 PROTEIN"/>
    <property type="match status" value="1"/>
</dbReference>
<dbReference type="PIRSF" id="PIRSF017082">
    <property type="entry name" value="YflP"/>
    <property type="match status" value="1"/>
</dbReference>
<dbReference type="CDD" id="cd13579">
    <property type="entry name" value="PBP2_Bug_NagM"/>
    <property type="match status" value="1"/>
</dbReference>
<evidence type="ECO:0000256" key="2">
    <source>
        <dbReference type="SAM" id="SignalP"/>
    </source>
</evidence>
<comment type="caution">
    <text evidence="3">The sequence shown here is derived from an EMBL/GenBank/DDBJ whole genome shotgun (WGS) entry which is preliminary data.</text>
</comment>
<evidence type="ECO:0000313" key="4">
    <source>
        <dbReference type="Proteomes" id="UP000298180"/>
    </source>
</evidence>
<proteinExistence type="inferred from homology"/>
<feature type="chain" id="PRO_5021426255" evidence="2">
    <location>
        <begin position="25"/>
        <end position="323"/>
    </location>
</feature>
<dbReference type="InterPro" id="IPR005064">
    <property type="entry name" value="BUG"/>
</dbReference>
<dbReference type="RefSeq" id="WP_135264139.1">
    <property type="nucleotide sequence ID" value="NZ_SMLM01000002.1"/>
</dbReference>
<protein>
    <submittedName>
        <fullName evidence="3">Tripartite tricarboxylate transporter substrate binding protein</fullName>
    </submittedName>
</protein>
<organism evidence="3 4">
    <name type="scientific">Ramlibacter henchirensis</name>
    <dbReference type="NCBI Taxonomy" id="204072"/>
    <lineage>
        <taxon>Bacteria</taxon>
        <taxon>Pseudomonadati</taxon>
        <taxon>Pseudomonadota</taxon>
        <taxon>Betaproteobacteria</taxon>
        <taxon>Burkholderiales</taxon>
        <taxon>Comamonadaceae</taxon>
        <taxon>Ramlibacter</taxon>
    </lineage>
</organism>
<dbReference type="EMBL" id="SMLM01000002">
    <property type="protein sequence ID" value="TFZ02614.1"/>
    <property type="molecule type" value="Genomic_DNA"/>
</dbReference>
<evidence type="ECO:0000313" key="3">
    <source>
        <dbReference type="EMBL" id="TFZ02614.1"/>
    </source>
</evidence>
<dbReference type="Proteomes" id="UP000298180">
    <property type="component" value="Unassembled WGS sequence"/>
</dbReference>
<feature type="signal peptide" evidence="2">
    <location>
        <begin position="1"/>
        <end position="24"/>
    </location>
</feature>
<name>A0A4Z0BVW1_9BURK</name>
<dbReference type="SUPFAM" id="SSF53850">
    <property type="entry name" value="Periplasmic binding protein-like II"/>
    <property type="match status" value="1"/>
</dbReference>
<keyword evidence="4" id="KW-1185">Reference proteome</keyword>
<dbReference type="OrthoDB" id="8686127at2"/>
<keyword evidence="2" id="KW-0732">Signal</keyword>
<sequence>MKRKTFAFGLAAAALLPAALPAHAQDAAPVRIVIGFPPGGAVDSLARTLAEKLRTSLNTTVLVENRPGANTFLAMDTVKKAAPDGRTVLINFSPAFTIYPFTFSKLPYDPQKDFVPVTQLVRFPLALSAGANQPYRNFDDYRRWVKAAPGRGSVGMPGAGTSAHFAVLEMGKALGAEVTPVPYKGGAAVLADEMGGHIGAGIDSIGSKLELYRGGKIRLLAVTGAKRTPLAPDVPTFDELGVKGLDYPSGWYGAFTTGGTPPDVVQKLSRALNEALQDPAARKQLENFGLEVAGSTPAELKATIESDSRFWQPVIKAAGFKAD</sequence>
<comment type="similarity">
    <text evidence="1">Belongs to the UPF0065 (bug) family.</text>
</comment>
<dbReference type="InterPro" id="IPR042100">
    <property type="entry name" value="Bug_dom1"/>
</dbReference>
<dbReference type="Pfam" id="PF03401">
    <property type="entry name" value="TctC"/>
    <property type="match status" value="1"/>
</dbReference>
<evidence type="ECO:0000256" key="1">
    <source>
        <dbReference type="ARBA" id="ARBA00006987"/>
    </source>
</evidence>
<dbReference type="Gene3D" id="3.40.190.150">
    <property type="entry name" value="Bordetella uptake gene, domain 1"/>
    <property type="match status" value="1"/>
</dbReference>
<gene>
    <name evidence="3" type="ORF">EZ313_15260</name>
</gene>
<dbReference type="AlphaFoldDB" id="A0A4Z0BVW1"/>
<accession>A0A4Z0BVW1</accession>
<reference evidence="3 4" key="1">
    <citation type="submission" date="2019-03" db="EMBL/GenBank/DDBJ databases">
        <title>Ramlibacter henchirensis DSM 14656, whole genome shotgun sequence.</title>
        <authorList>
            <person name="Zhang X."/>
            <person name="Feng G."/>
            <person name="Zhu H."/>
        </authorList>
    </citation>
    <scope>NUCLEOTIDE SEQUENCE [LARGE SCALE GENOMIC DNA]</scope>
    <source>
        <strain evidence="3 4">DSM 14656</strain>
    </source>
</reference>